<dbReference type="HOGENOM" id="CLU_632972_0_0_0"/>
<organism evidence="2 3">
    <name type="scientific">Singulisphaera acidiphila (strain ATCC BAA-1392 / DSM 18658 / VKM B-2454 / MOB10)</name>
    <dbReference type="NCBI Taxonomy" id="886293"/>
    <lineage>
        <taxon>Bacteria</taxon>
        <taxon>Pseudomonadati</taxon>
        <taxon>Planctomycetota</taxon>
        <taxon>Planctomycetia</taxon>
        <taxon>Isosphaerales</taxon>
        <taxon>Isosphaeraceae</taxon>
        <taxon>Singulisphaera</taxon>
    </lineage>
</organism>
<dbReference type="RefSeq" id="WP_015244380.1">
    <property type="nucleotide sequence ID" value="NC_019892.1"/>
</dbReference>
<dbReference type="KEGG" id="saci:Sinac_0791"/>
<feature type="transmembrane region" description="Helical" evidence="1">
    <location>
        <begin position="354"/>
        <end position="374"/>
    </location>
</feature>
<keyword evidence="1" id="KW-1133">Transmembrane helix</keyword>
<dbReference type="Proteomes" id="UP000010798">
    <property type="component" value="Chromosome"/>
</dbReference>
<feature type="transmembrane region" description="Helical" evidence="1">
    <location>
        <begin position="87"/>
        <end position="109"/>
    </location>
</feature>
<protein>
    <recommendedName>
        <fullName evidence="4">Glycosyltransferase RgtA/B/C/D-like domain-containing protein</fullName>
    </recommendedName>
</protein>
<dbReference type="OrthoDB" id="247674at2"/>
<reference evidence="2 3" key="1">
    <citation type="submission" date="2012-02" db="EMBL/GenBank/DDBJ databases">
        <title>Complete sequence of chromosome of Singulisphaera acidiphila DSM 18658.</title>
        <authorList>
            <consortium name="US DOE Joint Genome Institute (JGI-PGF)"/>
            <person name="Lucas S."/>
            <person name="Copeland A."/>
            <person name="Lapidus A."/>
            <person name="Glavina del Rio T."/>
            <person name="Dalin E."/>
            <person name="Tice H."/>
            <person name="Bruce D."/>
            <person name="Goodwin L."/>
            <person name="Pitluck S."/>
            <person name="Peters L."/>
            <person name="Ovchinnikova G."/>
            <person name="Chertkov O."/>
            <person name="Kyrpides N."/>
            <person name="Mavromatis K."/>
            <person name="Ivanova N."/>
            <person name="Brettin T."/>
            <person name="Detter J.C."/>
            <person name="Han C."/>
            <person name="Larimer F."/>
            <person name="Land M."/>
            <person name="Hauser L."/>
            <person name="Markowitz V."/>
            <person name="Cheng J.-F."/>
            <person name="Hugenholtz P."/>
            <person name="Woyke T."/>
            <person name="Wu D."/>
            <person name="Tindall B."/>
            <person name="Pomrenke H."/>
            <person name="Brambilla E."/>
            <person name="Klenk H.-P."/>
            <person name="Eisen J.A."/>
        </authorList>
    </citation>
    <scope>NUCLEOTIDE SEQUENCE [LARGE SCALE GENOMIC DNA]</scope>
    <source>
        <strain evidence="3">ATCC BAA-1392 / DSM 18658 / VKM B-2454 / MOB10</strain>
    </source>
</reference>
<keyword evidence="1" id="KW-0812">Transmembrane</keyword>
<gene>
    <name evidence="2" type="ordered locus">Sinac_0791</name>
</gene>
<accession>L0D8K7</accession>
<keyword evidence="3" id="KW-1185">Reference proteome</keyword>
<evidence type="ECO:0000313" key="3">
    <source>
        <dbReference type="Proteomes" id="UP000010798"/>
    </source>
</evidence>
<feature type="transmembrane region" description="Helical" evidence="1">
    <location>
        <begin position="270"/>
        <end position="291"/>
    </location>
</feature>
<dbReference type="EMBL" id="CP003364">
    <property type="protein sequence ID" value="AGA25200.1"/>
    <property type="molecule type" value="Genomic_DNA"/>
</dbReference>
<evidence type="ECO:0000256" key="1">
    <source>
        <dbReference type="SAM" id="Phobius"/>
    </source>
</evidence>
<feature type="transmembrane region" description="Helical" evidence="1">
    <location>
        <begin position="21"/>
        <end position="38"/>
    </location>
</feature>
<feature type="transmembrane region" description="Helical" evidence="1">
    <location>
        <begin position="206"/>
        <end position="228"/>
    </location>
</feature>
<keyword evidence="1" id="KW-0472">Membrane</keyword>
<evidence type="ECO:0000313" key="2">
    <source>
        <dbReference type="EMBL" id="AGA25200.1"/>
    </source>
</evidence>
<name>L0D8K7_SINAD</name>
<evidence type="ECO:0008006" key="4">
    <source>
        <dbReference type="Google" id="ProtNLM"/>
    </source>
</evidence>
<sequence length="433" mass="47390">MSSAAENVRQQNAATGAGRDVLIVALLGLGVVATRLPYLHNFAFMGKDGPLYIQALTLDRTFDVPMPGNIGYVLLGKLANLFLANPIHAYLAVNIALTCVGVAFTYLFAMLIVSRPLAVATAFAFACNPLVWWHGAVIASYPVWLAVMPSIGYFGLRFVRGRAFRDLLGTTIALGIGMILRPDLLAFGSPLWFGCLALGRARWRDWLIAIAILATACAFWFFGTAWVLGGVEIYLERVRAKSEGDAEGFSFHRRGLVEGLLRNGTKYGLFLAWSSALCLIPFSIAVVRRLGSLSSSRWRGTLLALLWVGPSWYFSFFVFAGNAGLIFPFLPLLYLGAAQGFDFWLGRRGAVKPAIAMGTLGLLSALQFVATPLVRETNQRQVILNVMFFRHTGAGIQARYNHNLDDYGISPSLASVTRQIKAPEPIPYFPPKN</sequence>
<dbReference type="AlphaFoldDB" id="L0D8K7"/>
<proteinExistence type="predicted"/>
<feature type="transmembrane region" description="Helical" evidence="1">
    <location>
        <begin position="312"/>
        <end position="334"/>
    </location>
</feature>
<feature type="transmembrane region" description="Helical" evidence="1">
    <location>
        <begin position="141"/>
        <end position="159"/>
    </location>
</feature>